<proteinExistence type="predicted"/>
<dbReference type="EMBL" id="KQ257463">
    <property type="protein sequence ID" value="KNC97546.1"/>
    <property type="molecule type" value="Genomic_DNA"/>
</dbReference>
<feature type="chain" id="PRO_5005539790" evidence="2">
    <location>
        <begin position="20"/>
        <end position="215"/>
    </location>
</feature>
<feature type="region of interest" description="Disordered" evidence="1">
    <location>
        <begin position="149"/>
        <end position="189"/>
    </location>
</feature>
<evidence type="ECO:0000256" key="2">
    <source>
        <dbReference type="SAM" id="SignalP"/>
    </source>
</evidence>
<organism evidence="3 4">
    <name type="scientific">Spizellomyces punctatus (strain DAOM BR117)</name>
    <dbReference type="NCBI Taxonomy" id="645134"/>
    <lineage>
        <taxon>Eukaryota</taxon>
        <taxon>Fungi</taxon>
        <taxon>Fungi incertae sedis</taxon>
        <taxon>Chytridiomycota</taxon>
        <taxon>Chytridiomycota incertae sedis</taxon>
        <taxon>Chytridiomycetes</taxon>
        <taxon>Spizellomycetales</taxon>
        <taxon>Spizellomycetaceae</taxon>
        <taxon>Spizellomyces</taxon>
    </lineage>
</organism>
<sequence length="215" mass="24090">MPLVPVIIVVILVFFDCFSQTHIYTHLHTHKNTHMHTPPPYRPTLIERLEDLASTGTLATTEEETFTKHSATLDNGMTATPLSPHITALLRPPPTPPPAWTDWSWVEITKRDFSDLEIISLSSGRSLTPLPFVNTANCTLPLPIVDVPPNPTPPEDQDGYKTCSSSSAAVCGSDTSSEPGLRKRRKTKNRKRLEGKATWKWWVWGVEIWEGNDGW</sequence>
<protein>
    <submittedName>
        <fullName evidence="3">Uncharacterized protein</fullName>
    </submittedName>
</protein>
<evidence type="ECO:0000256" key="1">
    <source>
        <dbReference type="SAM" id="MobiDB-lite"/>
    </source>
</evidence>
<keyword evidence="2" id="KW-0732">Signal</keyword>
<dbReference type="Proteomes" id="UP000053201">
    <property type="component" value="Unassembled WGS sequence"/>
</dbReference>
<dbReference type="GeneID" id="27690271"/>
<feature type="compositionally biased region" description="Polar residues" evidence="1">
    <location>
        <begin position="162"/>
        <end position="178"/>
    </location>
</feature>
<evidence type="ECO:0000313" key="3">
    <source>
        <dbReference type="EMBL" id="KNC97546.1"/>
    </source>
</evidence>
<accession>A0A0L0H964</accession>
<dbReference type="RefSeq" id="XP_016605586.1">
    <property type="nucleotide sequence ID" value="XM_016755198.1"/>
</dbReference>
<dbReference type="InParanoid" id="A0A0L0H964"/>
<gene>
    <name evidence="3" type="ORF">SPPG_07022</name>
</gene>
<reference evidence="3 4" key="1">
    <citation type="submission" date="2009-08" db="EMBL/GenBank/DDBJ databases">
        <title>The Genome Sequence of Spizellomyces punctatus strain DAOM BR117.</title>
        <authorList>
            <consortium name="The Broad Institute Genome Sequencing Platform"/>
            <person name="Russ C."/>
            <person name="Cuomo C."/>
            <person name="Shea T."/>
            <person name="Young S.K."/>
            <person name="Zeng Q."/>
            <person name="Koehrsen M."/>
            <person name="Haas B."/>
            <person name="Borodovsky M."/>
            <person name="Guigo R."/>
            <person name="Alvarado L."/>
            <person name="Berlin A."/>
            <person name="Bochicchio J."/>
            <person name="Borenstein D."/>
            <person name="Chapman S."/>
            <person name="Chen Z."/>
            <person name="Engels R."/>
            <person name="Freedman E."/>
            <person name="Gellesch M."/>
            <person name="Goldberg J."/>
            <person name="Griggs A."/>
            <person name="Gujja S."/>
            <person name="Heiman D."/>
            <person name="Hepburn T."/>
            <person name="Howarth C."/>
            <person name="Jen D."/>
            <person name="Larson L."/>
            <person name="Lewis B."/>
            <person name="Mehta T."/>
            <person name="Park D."/>
            <person name="Pearson M."/>
            <person name="Roberts A."/>
            <person name="Saif S."/>
            <person name="Shenoy N."/>
            <person name="Sisk P."/>
            <person name="Stolte C."/>
            <person name="Sykes S."/>
            <person name="Thomson T."/>
            <person name="Walk T."/>
            <person name="White J."/>
            <person name="Yandava C."/>
            <person name="Burger G."/>
            <person name="Gray M.W."/>
            <person name="Holland P.W.H."/>
            <person name="King N."/>
            <person name="Lang F.B.F."/>
            <person name="Roger A.J."/>
            <person name="Ruiz-Trillo I."/>
            <person name="Lander E."/>
            <person name="Nusbaum C."/>
        </authorList>
    </citation>
    <scope>NUCLEOTIDE SEQUENCE [LARGE SCALE GENOMIC DNA]</scope>
    <source>
        <strain evidence="3 4">DAOM BR117</strain>
    </source>
</reference>
<feature type="signal peptide" evidence="2">
    <location>
        <begin position="1"/>
        <end position="19"/>
    </location>
</feature>
<keyword evidence="4" id="KW-1185">Reference proteome</keyword>
<name>A0A0L0H964_SPIPD</name>
<dbReference type="AlphaFoldDB" id="A0A0L0H964"/>
<evidence type="ECO:0000313" key="4">
    <source>
        <dbReference type="Proteomes" id="UP000053201"/>
    </source>
</evidence>
<dbReference type="OrthoDB" id="10365297at2759"/>
<dbReference type="VEuPathDB" id="FungiDB:SPPG_07022"/>